<name>A0A699ZR96_HAELA</name>
<dbReference type="Proteomes" id="UP000485058">
    <property type="component" value="Unassembled WGS sequence"/>
</dbReference>
<gene>
    <name evidence="1" type="ORF">HaLaN_23269</name>
</gene>
<keyword evidence="2" id="KW-1185">Reference proteome</keyword>
<accession>A0A699ZR96</accession>
<feature type="non-terminal residue" evidence="1">
    <location>
        <position position="1"/>
    </location>
</feature>
<proteinExistence type="predicted"/>
<dbReference type="AlphaFoldDB" id="A0A699ZR96"/>
<evidence type="ECO:0000313" key="1">
    <source>
        <dbReference type="EMBL" id="GFH25327.1"/>
    </source>
</evidence>
<organism evidence="1 2">
    <name type="scientific">Haematococcus lacustris</name>
    <name type="common">Green alga</name>
    <name type="synonym">Haematococcus pluvialis</name>
    <dbReference type="NCBI Taxonomy" id="44745"/>
    <lineage>
        <taxon>Eukaryota</taxon>
        <taxon>Viridiplantae</taxon>
        <taxon>Chlorophyta</taxon>
        <taxon>core chlorophytes</taxon>
        <taxon>Chlorophyceae</taxon>
        <taxon>CS clade</taxon>
        <taxon>Chlamydomonadales</taxon>
        <taxon>Haematococcaceae</taxon>
        <taxon>Haematococcus</taxon>
    </lineage>
</organism>
<comment type="caution">
    <text evidence="1">The sequence shown here is derived from an EMBL/GenBank/DDBJ whole genome shotgun (WGS) entry which is preliminary data.</text>
</comment>
<protein>
    <submittedName>
        <fullName evidence="1">Uncharacterized protein</fullName>
    </submittedName>
</protein>
<reference evidence="1 2" key="1">
    <citation type="submission" date="2020-02" db="EMBL/GenBank/DDBJ databases">
        <title>Draft genome sequence of Haematococcus lacustris strain NIES-144.</title>
        <authorList>
            <person name="Morimoto D."/>
            <person name="Nakagawa S."/>
            <person name="Yoshida T."/>
            <person name="Sawayama S."/>
        </authorList>
    </citation>
    <scope>NUCLEOTIDE SEQUENCE [LARGE SCALE GENOMIC DNA]</scope>
    <source>
        <strain evidence="1 2">NIES-144</strain>
    </source>
</reference>
<sequence>MESLSSSDVDRDWAMLPDVLLVQIFVLLRGVEYHDPEHTQPQLVKLLSHPDFVRRSGKSLVSLVDAPYDGSWRPASFPNIVQLV</sequence>
<evidence type="ECO:0000313" key="2">
    <source>
        <dbReference type="Proteomes" id="UP000485058"/>
    </source>
</evidence>
<feature type="non-terminal residue" evidence="1">
    <location>
        <position position="84"/>
    </location>
</feature>
<dbReference type="EMBL" id="BLLF01002781">
    <property type="protein sequence ID" value="GFH25327.1"/>
    <property type="molecule type" value="Genomic_DNA"/>
</dbReference>